<dbReference type="Gramene" id="A06p10710.2_BraZ1">
    <property type="protein sequence ID" value="A06p10710.2_BraZ1.CDS"/>
    <property type="gene ID" value="A06g10710.2_BraZ1"/>
</dbReference>
<evidence type="ECO:0000313" key="4">
    <source>
        <dbReference type="Proteomes" id="UP000694005"/>
    </source>
</evidence>
<dbReference type="GO" id="GO:0033897">
    <property type="term" value="F:ribonuclease T2 activity"/>
    <property type="evidence" value="ECO:0007669"/>
    <property type="project" value="InterPro"/>
</dbReference>
<evidence type="ECO:0000256" key="1">
    <source>
        <dbReference type="ARBA" id="ARBA00007469"/>
    </source>
</evidence>
<dbReference type="GO" id="GO:0003723">
    <property type="term" value="F:RNA binding"/>
    <property type="evidence" value="ECO:0007669"/>
    <property type="project" value="InterPro"/>
</dbReference>
<organism evidence="3 4">
    <name type="scientific">Brassica campestris</name>
    <name type="common">Field mustard</name>
    <dbReference type="NCBI Taxonomy" id="3711"/>
    <lineage>
        <taxon>Eukaryota</taxon>
        <taxon>Viridiplantae</taxon>
        <taxon>Streptophyta</taxon>
        <taxon>Embryophyta</taxon>
        <taxon>Tracheophyta</taxon>
        <taxon>Spermatophyta</taxon>
        <taxon>Magnoliopsida</taxon>
        <taxon>eudicotyledons</taxon>
        <taxon>Gunneridae</taxon>
        <taxon>Pentapetalae</taxon>
        <taxon>rosids</taxon>
        <taxon>malvids</taxon>
        <taxon>Brassicales</taxon>
        <taxon>Brassicaceae</taxon>
        <taxon>Brassiceae</taxon>
        <taxon>Brassica</taxon>
    </lineage>
</organism>
<comment type="similarity">
    <text evidence="1 2">Belongs to the RNase T2 family.</text>
</comment>
<dbReference type="Gene3D" id="3.90.730.10">
    <property type="entry name" value="Ribonuclease T2-like"/>
    <property type="match status" value="1"/>
</dbReference>
<reference evidence="3 4" key="1">
    <citation type="submission" date="2021-07" db="EMBL/GenBank/DDBJ databases">
        <authorList>
            <consortium name="Genoscope - CEA"/>
            <person name="William W."/>
        </authorList>
    </citation>
    <scope>NUCLEOTIDE SEQUENCE [LARGE SCALE GENOMIC DNA]</scope>
</reference>
<proteinExistence type="inferred from homology"/>
<dbReference type="EMBL" id="LS974622">
    <property type="protein sequence ID" value="CAG7868831.1"/>
    <property type="molecule type" value="Genomic_DNA"/>
</dbReference>
<evidence type="ECO:0000256" key="2">
    <source>
        <dbReference type="RuleBase" id="RU004328"/>
    </source>
</evidence>
<accession>A0A8D9G5J6</accession>
<evidence type="ECO:0000313" key="3">
    <source>
        <dbReference type="EMBL" id="CAG7868831.1"/>
    </source>
</evidence>
<gene>
    <name evidence="3" type="ORF">BRAPAZ1V2_A06P10710.2</name>
</gene>
<dbReference type="InterPro" id="IPR036430">
    <property type="entry name" value="RNase_T2-like_sf"/>
</dbReference>
<dbReference type="SUPFAM" id="SSF55895">
    <property type="entry name" value="Ribonuclease Rh-like"/>
    <property type="match status" value="1"/>
</dbReference>
<sequence length="76" mass="8766">MLPPQAADFDFFYLALQIRIIPDEGFYDLREIKDAKKMPLIGFTPGIECNKYPELNNQLHQICLCIDTSGTEFIQL</sequence>
<dbReference type="InterPro" id="IPR001568">
    <property type="entry name" value="RNase_T2-like"/>
</dbReference>
<dbReference type="AlphaFoldDB" id="A0A8D9G5J6"/>
<name>A0A8D9G5J6_BRACM</name>
<dbReference type="Proteomes" id="UP000694005">
    <property type="component" value="Chromosome A06"/>
</dbReference>
<dbReference type="Pfam" id="PF00445">
    <property type="entry name" value="Ribonuclease_T2"/>
    <property type="match status" value="1"/>
</dbReference>
<protein>
    <submittedName>
        <fullName evidence="3">Uncharacterized protein</fullName>
    </submittedName>
</protein>